<keyword evidence="9" id="KW-0547">Nucleotide-binding</keyword>
<keyword evidence="4" id="KW-0597">Phosphoprotein</keyword>
<accession>A0A0P0Z0E9</accession>
<reference evidence="16" key="1">
    <citation type="journal article" date="2015" name="Proc. Natl. Acad. Sci. U.S.A.">
        <title>Bacterial clade with the ribosomal RNA operon on a small plasmid rather than the chromosome.</title>
        <authorList>
            <person name="Anda M."/>
            <person name="Ohtsubo Y."/>
            <person name="Okubo T."/>
            <person name="Sugawara M."/>
            <person name="Nagata Y."/>
            <person name="Tsuda M."/>
            <person name="Minamisawa K."/>
            <person name="Mitsui H."/>
        </authorList>
    </citation>
    <scope>NUCLEOTIDE SEQUENCE</scope>
    <source>
        <strain evidence="16">JCM 14755</strain>
    </source>
</reference>
<dbReference type="InterPro" id="IPR035965">
    <property type="entry name" value="PAS-like_dom_sf"/>
</dbReference>
<evidence type="ECO:0000256" key="5">
    <source>
        <dbReference type="ARBA" id="ARBA00022630"/>
    </source>
</evidence>
<dbReference type="CDD" id="cd00130">
    <property type="entry name" value="PAS"/>
    <property type="match status" value="2"/>
</dbReference>
<evidence type="ECO:0000259" key="14">
    <source>
        <dbReference type="PROSITE" id="PS50112"/>
    </source>
</evidence>
<protein>
    <recommendedName>
        <fullName evidence="3">Blue-light-activated histidine kinase</fullName>
        <ecNumber evidence="2">2.7.13.3</ecNumber>
    </recommendedName>
</protein>
<evidence type="ECO:0000256" key="8">
    <source>
        <dbReference type="ARBA" id="ARBA00022737"/>
    </source>
</evidence>
<feature type="domain" description="PAC" evidence="15">
    <location>
        <begin position="542"/>
        <end position="594"/>
    </location>
</feature>
<dbReference type="Pfam" id="PF07536">
    <property type="entry name" value="HWE_HK"/>
    <property type="match status" value="1"/>
</dbReference>
<evidence type="ECO:0000256" key="11">
    <source>
        <dbReference type="ARBA" id="ARBA00022840"/>
    </source>
</evidence>
<keyword evidence="11" id="KW-0067">ATP-binding</keyword>
<keyword evidence="12" id="KW-0843">Virulence</keyword>
<dbReference type="RefSeq" id="WP_062228394.1">
    <property type="nucleotide sequence ID" value="NZ_BBWR01000012.1"/>
</dbReference>
<feature type="coiled-coil region" evidence="13">
    <location>
        <begin position="11"/>
        <end position="45"/>
    </location>
</feature>
<feature type="domain" description="PAC" evidence="15">
    <location>
        <begin position="248"/>
        <end position="300"/>
    </location>
</feature>
<dbReference type="PROSITE" id="PS50112">
    <property type="entry name" value="PAS"/>
    <property type="match status" value="2"/>
</dbReference>
<dbReference type="Gene3D" id="3.30.450.40">
    <property type="match status" value="1"/>
</dbReference>
<evidence type="ECO:0000256" key="7">
    <source>
        <dbReference type="ARBA" id="ARBA00022679"/>
    </source>
</evidence>
<dbReference type="GO" id="GO:0005524">
    <property type="term" value="F:ATP binding"/>
    <property type="evidence" value="ECO:0007669"/>
    <property type="project" value="UniProtKB-KW"/>
</dbReference>
<organism evidence="16">
    <name type="scientific">Aureimonas frigidaquae</name>
    <dbReference type="NCBI Taxonomy" id="424757"/>
    <lineage>
        <taxon>Bacteria</taxon>
        <taxon>Pseudomonadati</taxon>
        <taxon>Pseudomonadota</taxon>
        <taxon>Alphaproteobacteria</taxon>
        <taxon>Hyphomicrobiales</taxon>
        <taxon>Aurantimonadaceae</taxon>
        <taxon>Aureimonas</taxon>
    </lineage>
</organism>
<dbReference type="Gene3D" id="3.30.565.10">
    <property type="entry name" value="Histidine kinase-like ATPase, C-terminal domain"/>
    <property type="match status" value="1"/>
</dbReference>
<dbReference type="InterPro" id="IPR000700">
    <property type="entry name" value="PAS-assoc_C"/>
</dbReference>
<dbReference type="Pfam" id="PF08447">
    <property type="entry name" value="PAS_3"/>
    <property type="match status" value="2"/>
</dbReference>
<dbReference type="InterPro" id="IPR013655">
    <property type="entry name" value="PAS_fold_3"/>
</dbReference>
<dbReference type="PROSITE" id="PS50113">
    <property type="entry name" value="PAC"/>
    <property type="match status" value="3"/>
</dbReference>
<evidence type="ECO:0000256" key="9">
    <source>
        <dbReference type="ARBA" id="ARBA00022741"/>
    </source>
</evidence>
<keyword evidence="10" id="KW-0418">Kinase</keyword>
<dbReference type="PANTHER" id="PTHR41523">
    <property type="entry name" value="TWO-COMPONENT SYSTEM SENSOR PROTEIN"/>
    <property type="match status" value="1"/>
</dbReference>
<name>A0A0P0Z0E9_9HYPH</name>
<evidence type="ECO:0000256" key="3">
    <source>
        <dbReference type="ARBA" id="ARBA00021740"/>
    </source>
</evidence>
<proteinExistence type="predicted"/>
<dbReference type="InterPro" id="IPR029016">
    <property type="entry name" value="GAF-like_dom_sf"/>
</dbReference>
<keyword evidence="6" id="KW-0288">FMN</keyword>
<evidence type="ECO:0000256" key="2">
    <source>
        <dbReference type="ARBA" id="ARBA00012438"/>
    </source>
</evidence>
<evidence type="ECO:0000256" key="1">
    <source>
        <dbReference type="ARBA" id="ARBA00000085"/>
    </source>
</evidence>
<dbReference type="SMART" id="SM00911">
    <property type="entry name" value="HWE_HK"/>
    <property type="match status" value="1"/>
</dbReference>
<dbReference type="SMART" id="SM00091">
    <property type="entry name" value="PAS"/>
    <property type="match status" value="3"/>
</dbReference>
<evidence type="ECO:0000256" key="12">
    <source>
        <dbReference type="ARBA" id="ARBA00023026"/>
    </source>
</evidence>
<dbReference type="SUPFAM" id="SSF55785">
    <property type="entry name" value="PYP-like sensor domain (PAS domain)"/>
    <property type="match status" value="3"/>
</dbReference>
<dbReference type="InterPro" id="IPR013767">
    <property type="entry name" value="PAS_fold"/>
</dbReference>
<dbReference type="PANTHER" id="PTHR41523:SF7">
    <property type="entry name" value="HISTIDINE KINASE"/>
    <property type="match status" value="1"/>
</dbReference>
<keyword evidence="13" id="KW-0175">Coiled coil</keyword>
<feature type="domain" description="PAS" evidence="14">
    <location>
        <begin position="170"/>
        <end position="245"/>
    </location>
</feature>
<dbReference type="Pfam" id="PF00989">
    <property type="entry name" value="PAS"/>
    <property type="match status" value="1"/>
</dbReference>
<keyword evidence="8" id="KW-0677">Repeat</keyword>
<feature type="domain" description="PAC" evidence="15">
    <location>
        <begin position="117"/>
        <end position="169"/>
    </location>
</feature>
<evidence type="ECO:0000256" key="10">
    <source>
        <dbReference type="ARBA" id="ARBA00022777"/>
    </source>
</evidence>
<evidence type="ECO:0000259" key="15">
    <source>
        <dbReference type="PROSITE" id="PS50113"/>
    </source>
</evidence>
<dbReference type="InterPro" id="IPR000014">
    <property type="entry name" value="PAS"/>
</dbReference>
<keyword evidence="5" id="KW-0285">Flavoprotein</keyword>
<evidence type="ECO:0000256" key="13">
    <source>
        <dbReference type="SAM" id="Coils"/>
    </source>
</evidence>
<dbReference type="EC" id="2.7.13.3" evidence="2"/>
<dbReference type="NCBIfam" id="TIGR00229">
    <property type="entry name" value="sensory_box"/>
    <property type="match status" value="2"/>
</dbReference>
<keyword evidence="7" id="KW-0808">Transferase</keyword>
<evidence type="ECO:0000256" key="4">
    <source>
        <dbReference type="ARBA" id="ARBA00022553"/>
    </source>
</evidence>
<dbReference type="EMBL" id="LC066375">
    <property type="protein sequence ID" value="BAT27325.1"/>
    <property type="molecule type" value="Genomic_DNA"/>
</dbReference>
<dbReference type="GO" id="GO:0006355">
    <property type="term" value="P:regulation of DNA-templated transcription"/>
    <property type="evidence" value="ECO:0007669"/>
    <property type="project" value="InterPro"/>
</dbReference>
<dbReference type="InterPro" id="IPR011102">
    <property type="entry name" value="Sig_transdc_His_kinase_HWE"/>
</dbReference>
<dbReference type="AlphaFoldDB" id="A0A0P0Z0E9"/>
<dbReference type="GO" id="GO:0004673">
    <property type="term" value="F:protein histidine kinase activity"/>
    <property type="evidence" value="ECO:0007669"/>
    <property type="project" value="UniProtKB-EC"/>
</dbReference>
<comment type="catalytic activity">
    <reaction evidence="1">
        <text>ATP + protein L-histidine = ADP + protein N-phospho-L-histidine.</text>
        <dbReference type="EC" id="2.7.13.3"/>
    </reaction>
</comment>
<dbReference type="SUPFAM" id="SSF55781">
    <property type="entry name" value="GAF domain-like"/>
    <property type="match status" value="1"/>
</dbReference>
<sequence>MPAKDKTPLRTEDLARRLAEAQADAARLSEELNGARRALAESRSRYKLIIDSIVDYAIIATDLDGQITLWTESAATLFGWPESRMLGRSIEEIFTEADVLSNVPRRVMRDAMGRNASRQERWHRRADGLHFFASGEAMLLRNEHDALAGFLHILRDRTEERRIQHELEASRERLEYALSTSSLVGTYDWDVVNDLVYTDDKFRAFFGLPTVAISGPLPIERFIAPIHPEDREQIWARIQASVRSGTPLSLEYRIIDGAGRTHWVSAQGGCFNDVLGNPIRLAGAVIDISREKRREARQAALLRLGDEDLREVGDEVDYPARTLAMIGETLELGYAGYSVISPDRKSYRITAQWTGPGCDALPAQGRLGWIEQRILERLRKERLLVVEDIALHPATREHADIWSGLRISAMCVMAVVEDGEVRMLLFLFSPLSRQWEEEELGFVRDILNRGWAYSGRRLAEKRLIEAETRLRLSQEAADIGTLDYVPDVRRLDLDARARSIFDLDPDAPTPVEGFLDYVLPEDRDALATSIGTALEAAEETELDLQFRILAQRDGGVRHVRLEAQTVATGGRIVRMVGAVRDVTDVKTAEERQAQLTRELRHRVNNTLGMVDALARLTLRRAASAEEGLEAFQTRLAALKQAHEVLTQTSWTSAPIQGIVERSVGGMPVVQAGRIGWHGPDIRLSARQSFALSLALHELASNAVRHGALRGAEGHVDIAWEMLLQADGPHVRFTWREAGGAPIEPPTRFGLGLKLLRQSLPIEIGGKVRLVFPPEGAMLEIEAPIMAPEDDPD</sequence>
<dbReference type="OrthoDB" id="341208at2"/>
<evidence type="ECO:0000313" key="16">
    <source>
        <dbReference type="EMBL" id="BAT27325.1"/>
    </source>
</evidence>
<dbReference type="Gene3D" id="3.30.450.20">
    <property type="entry name" value="PAS domain"/>
    <property type="match status" value="3"/>
</dbReference>
<feature type="domain" description="PAS" evidence="14">
    <location>
        <begin position="42"/>
        <end position="98"/>
    </location>
</feature>
<feature type="coiled-coil region" evidence="13">
    <location>
        <begin position="621"/>
        <end position="648"/>
    </location>
</feature>
<evidence type="ECO:0000256" key="6">
    <source>
        <dbReference type="ARBA" id="ARBA00022643"/>
    </source>
</evidence>
<dbReference type="InterPro" id="IPR036890">
    <property type="entry name" value="HATPase_C_sf"/>
</dbReference>